<accession>A0A1F5NK50</accession>
<evidence type="ECO:0000259" key="1">
    <source>
        <dbReference type="Pfam" id="PF01978"/>
    </source>
</evidence>
<dbReference type="PANTHER" id="PTHR34293">
    <property type="entry name" value="HTH-TYPE TRANSCRIPTIONAL REGULATOR TRMBL2"/>
    <property type="match status" value="1"/>
</dbReference>
<name>A0A1F5NK50_9BACT</name>
<dbReference type="InterPro" id="IPR002831">
    <property type="entry name" value="Tscrpt_reg_TrmB_N"/>
</dbReference>
<sequence length="271" mass="30896">MLNTEAPIYKSLISLGFSDKEVRVYLAVLELGRSTVARIARKGEINRTTGYDILSDLAAKGLVSISGKEPKQEYAAESPDSIKKLLEAKLEQDKKKLEAASKDLIPQLKSIHNVSQRPQVRFYEGVEGLKQVYEDTLTSHEPIRAYANVDDMHKGVPNYFPEYYRRRTRSKIKIRAIVPANEAGRERASRDTEEIRESALVPPDKYYFSPEINIYDDKVMIASWREKLGIIIESKEIAEAMKTIYELSWAEAKRFGEKLKIEVPKGQSEIV</sequence>
<dbReference type="InterPro" id="IPR036388">
    <property type="entry name" value="WH-like_DNA-bd_sf"/>
</dbReference>
<evidence type="ECO:0000313" key="3">
    <source>
        <dbReference type="Proteomes" id="UP000176864"/>
    </source>
</evidence>
<organism evidence="2 3">
    <name type="scientific">Candidatus Doudnabacteria bacterium RIFCSPHIGHO2_01_FULL_46_14</name>
    <dbReference type="NCBI Taxonomy" id="1817824"/>
    <lineage>
        <taxon>Bacteria</taxon>
        <taxon>Candidatus Doudnaibacteriota</taxon>
    </lineage>
</organism>
<dbReference type="AlphaFoldDB" id="A0A1F5NK50"/>
<gene>
    <name evidence="2" type="ORF">A2751_01860</name>
</gene>
<protein>
    <recommendedName>
        <fullName evidence="1">Transcription regulator TrmB N-terminal domain-containing protein</fullName>
    </recommendedName>
</protein>
<comment type="caution">
    <text evidence="2">The sequence shown here is derived from an EMBL/GenBank/DDBJ whole genome shotgun (WGS) entry which is preliminary data.</text>
</comment>
<dbReference type="EMBL" id="MFEK01000016">
    <property type="protein sequence ID" value="OGE77780.1"/>
    <property type="molecule type" value="Genomic_DNA"/>
</dbReference>
<proteinExistence type="predicted"/>
<dbReference type="InterPro" id="IPR051797">
    <property type="entry name" value="TrmB-like"/>
</dbReference>
<dbReference type="PANTHER" id="PTHR34293:SF1">
    <property type="entry name" value="HTH-TYPE TRANSCRIPTIONAL REGULATOR TRMBL2"/>
    <property type="match status" value="1"/>
</dbReference>
<dbReference type="InterPro" id="IPR036390">
    <property type="entry name" value="WH_DNA-bd_sf"/>
</dbReference>
<dbReference type="SUPFAM" id="SSF46785">
    <property type="entry name" value="Winged helix' DNA-binding domain"/>
    <property type="match status" value="1"/>
</dbReference>
<dbReference type="Proteomes" id="UP000176864">
    <property type="component" value="Unassembled WGS sequence"/>
</dbReference>
<dbReference type="Pfam" id="PF01978">
    <property type="entry name" value="TrmB"/>
    <property type="match status" value="1"/>
</dbReference>
<dbReference type="Gene3D" id="1.10.10.10">
    <property type="entry name" value="Winged helix-like DNA-binding domain superfamily/Winged helix DNA-binding domain"/>
    <property type="match status" value="1"/>
</dbReference>
<feature type="domain" description="Transcription regulator TrmB N-terminal" evidence="1">
    <location>
        <begin position="14"/>
        <end position="79"/>
    </location>
</feature>
<reference evidence="2 3" key="1">
    <citation type="journal article" date="2016" name="Nat. Commun.">
        <title>Thousands of microbial genomes shed light on interconnected biogeochemical processes in an aquifer system.</title>
        <authorList>
            <person name="Anantharaman K."/>
            <person name="Brown C.T."/>
            <person name="Hug L.A."/>
            <person name="Sharon I."/>
            <person name="Castelle C.J."/>
            <person name="Probst A.J."/>
            <person name="Thomas B.C."/>
            <person name="Singh A."/>
            <person name="Wilkins M.J."/>
            <person name="Karaoz U."/>
            <person name="Brodie E.L."/>
            <person name="Williams K.H."/>
            <person name="Hubbard S.S."/>
            <person name="Banfield J.F."/>
        </authorList>
    </citation>
    <scope>NUCLEOTIDE SEQUENCE [LARGE SCALE GENOMIC DNA]</scope>
</reference>
<dbReference type="STRING" id="1817824.A2751_01860"/>
<evidence type="ECO:0000313" key="2">
    <source>
        <dbReference type="EMBL" id="OGE77780.1"/>
    </source>
</evidence>